<proteinExistence type="predicted"/>
<evidence type="ECO:0000256" key="1">
    <source>
        <dbReference type="SAM" id="MobiDB-lite"/>
    </source>
</evidence>
<feature type="compositionally biased region" description="Acidic residues" evidence="1">
    <location>
        <begin position="227"/>
        <end position="236"/>
    </location>
</feature>
<evidence type="ECO:0000313" key="2">
    <source>
        <dbReference type="EMBL" id="MPM76365.1"/>
    </source>
</evidence>
<organism evidence="2">
    <name type="scientific">bioreactor metagenome</name>
    <dbReference type="NCBI Taxonomy" id="1076179"/>
    <lineage>
        <taxon>unclassified sequences</taxon>
        <taxon>metagenomes</taxon>
        <taxon>ecological metagenomes</taxon>
    </lineage>
</organism>
<sequence length="283" mass="31174">MTAQLPQPADGGGQLRVGRDHRRQPAPDPAGLLASVDLDARDRAPLSLRPVVQAHERRNREQQRPDRADQHRDPDVHAIVPGDAEPAHIGLDEAEVDDQQHHNPAEVAHPPAEPGHPPDIGLAGDIVQQRVVVHPGDLVDDRSEAQQSQAQPQVRRIRADEEEQRGDQRQRPGQSAQHGDGASAAVDGLSEHRSRQCHHQTGDRRRHRQGLRGLVGVAERRTGQVDREDEGDDDGVEGLSAPVPHRPADDLFRRRVLGPAERGCGFARDRWHGHASIRSSSSW</sequence>
<name>A0A645CHF4_9ZZZZ</name>
<accession>A0A645CHF4</accession>
<protein>
    <submittedName>
        <fullName evidence="2">Uncharacterized protein</fullName>
    </submittedName>
</protein>
<feature type="compositionally biased region" description="Basic and acidic residues" evidence="1">
    <location>
        <begin position="54"/>
        <end position="76"/>
    </location>
</feature>
<dbReference type="AlphaFoldDB" id="A0A645CHF4"/>
<reference evidence="2" key="1">
    <citation type="submission" date="2019-08" db="EMBL/GenBank/DDBJ databases">
        <authorList>
            <person name="Kucharzyk K."/>
            <person name="Murdoch R.W."/>
            <person name="Higgins S."/>
            <person name="Loffler F."/>
        </authorList>
    </citation>
    <scope>NUCLEOTIDE SEQUENCE</scope>
</reference>
<feature type="region of interest" description="Disordered" evidence="1">
    <location>
        <begin position="1"/>
        <end position="247"/>
    </location>
</feature>
<dbReference type="EMBL" id="VSSQ01027233">
    <property type="protein sequence ID" value="MPM76365.1"/>
    <property type="molecule type" value="Genomic_DNA"/>
</dbReference>
<gene>
    <name evidence="2" type="ORF">SDC9_123363</name>
</gene>
<comment type="caution">
    <text evidence="2">The sequence shown here is derived from an EMBL/GenBank/DDBJ whole genome shotgun (WGS) entry which is preliminary data.</text>
</comment>